<sequence length="80" mass="8572">MNRATGASSDDGPSQIPFSNASTMSADQTNVHFPDGTYHIATTDTALIYPMAVRTMDEAGVGRVVTAKLVTEIIDAARWR</sequence>
<evidence type="ECO:0000256" key="1">
    <source>
        <dbReference type="SAM" id="MobiDB-lite"/>
    </source>
</evidence>
<name>A0A8H4YS35_9HYPO</name>
<comment type="caution">
    <text evidence="2">The sequence shown here is derived from an EMBL/GenBank/DDBJ whole genome shotgun (WGS) entry which is preliminary data.</text>
</comment>
<accession>A0A8H4YS35</accession>
<proteinExistence type="predicted"/>
<evidence type="ECO:0000313" key="2">
    <source>
        <dbReference type="EMBL" id="KAF5233168.1"/>
    </source>
</evidence>
<dbReference type="AlphaFoldDB" id="A0A8H4YS35"/>
<dbReference type="Proteomes" id="UP000573603">
    <property type="component" value="Unassembled WGS sequence"/>
</dbReference>
<evidence type="ECO:0000313" key="3">
    <source>
        <dbReference type="Proteomes" id="UP000573603"/>
    </source>
</evidence>
<gene>
    <name evidence="2" type="ORF">FANTH_12644</name>
</gene>
<dbReference type="EMBL" id="JABEVY010000420">
    <property type="protein sequence ID" value="KAF5233168.1"/>
    <property type="molecule type" value="Genomic_DNA"/>
</dbReference>
<feature type="region of interest" description="Disordered" evidence="1">
    <location>
        <begin position="1"/>
        <end position="29"/>
    </location>
</feature>
<organism evidence="2 3">
    <name type="scientific">Fusarium anthophilum</name>
    <dbReference type="NCBI Taxonomy" id="48485"/>
    <lineage>
        <taxon>Eukaryota</taxon>
        <taxon>Fungi</taxon>
        <taxon>Dikarya</taxon>
        <taxon>Ascomycota</taxon>
        <taxon>Pezizomycotina</taxon>
        <taxon>Sordariomycetes</taxon>
        <taxon>Hypocreomycetidae</taxon>
        <taxon>Hypocreales</taxon>
        <taxon>Nectriaceae</taxon>
        <taxon>Fusarium</taxon>
        <taxon>Fusarium fujikuroi species complex</taxon>
    </lineage>
</organism>
<reference evidence="2 3" key="1">
    <citation type="journal article" date="2020" name="BMC Genomics">
        <title>Correction to: Identification and distribution of gene clusters required for synthesis of sphingolipid metabolism inhibitors in diverse species of the filamentous fungus Fusarium.</title>
        <authorList>
            <person name="Kim H.S."/>
            <person name="Lohmar J.M."/>
            <person name="Busman M."/>
            <person name="Brown D.W."/>
            <person name="Naumann T.A."/>
            <person name="Divon H.H."/>
            <person name="Lysoe E."/>
            <person name="Uhlig S."/>
            <person name="Proctor R.H."/>
        </authorList>
    </citation>
    <scope>NUCLEOTIDE SEQUENCE [LARGE SCALE GENOMIC DNA]</scope>
    <source>
        <strain evidence="2 3">NRRL 25214</strain>
    </source>
</reference>
<keyword evidence="3" id="KW-1185">Reference proteome</keyword>
<protein>
    <submittedName>
        <fullName evidence="2">Uncharacterized protein</fullName>
    </submittedName>
</protein>